<dbReference type="OrthoDB" id="2434664at2759"/>
<name>A0A3N4L8X4_9PEZI</name>
<organism evidence="1 2">
    <name type="scientific">Terfezia boudieri ATCC MYA-4762</name>
    <dbReference type="NCBI Taxonomy" id="1051890"/>
    <lineage>
        <taxon>Eukaryota</taxon>
        <taxon>Fungi</taxon>
        <taxon>Dikarya</taxon>
        <taxon>Ascomycota</taxon>
        <taxon>Pezizomycotina</taxon>
        <taxon>Pezizomycetes</taxon>
        <taxon>Pezizales</taxon>
        <taxon>Pezizaceae</taxon>
        <taxon>Terfezia</taxon>
    </lineage>
</organism>
<gene>
    <name evidence="1" type="ORF">L211DRAFT_853299</name>
</gene>
<dbReference type="AlphaFoldDB" id="A0A3N4L8X4"/>
<accession>A0A3N4L8X4</accession>
<evidence type="ECO:0000313" key="2">
    <source>
        <dbReference type="Proteomes" id="UP000267821"/>
    </source>
</evidence>
<dbReference type="EMBL" id="ML121591">
    <property type="protein sequence ID" value="RPB19323.1"/>
    <property type="molecule type" value="Genomic_DNA"/>
</dbReference>
<dbReference type="Proteomes" id="UP000267821">
    <property type="component" value="Unassembled WGS sequence"/>
</dbReference>
<dbReference type="InParanoid" id="A0A3N4L8X4"/>
<proteinExistence type="predicted"/>
<evidence type="ECO:0000313" key="1">
    <source>
        <dbReference type="EMBL" id="RPB19323.1"/>
    </source>
</evidence>
<sequence length="208" mass="22037">MARMDRGKSNGHPQTEVACERRCKESGTACVVNYPQQKGVNWILLTASDEWGWTILPPAGIAPDTTEALSQVTRAEASGNPTSQPRLSIAPNQLAVGLTVYNAGFPATSANVSFQWGSSQGLQGFRRRVSLAVTSMPVNLLLSSLETTHCRRVPGGICLAMGVLGRKKGLNPTSLVFDAEIPSKEGMISLVSAISSSMAHPCISTPSL</sequence>
<protein>
    <submittedName>
        <fullName evidence="1">Uncharacterized protein</fullName>
    </submittedName>
</protein>
<keyword evidence="2" id="KW-1185">Reference proteome</keyword>
<reference evidence="1 2" key="1">
    <citation type="journal article" date="2018" name="Nat. Ecol. Evol.">
        <title>Pezizomycetes genomes reveal the molecular basis of ectomycorrhizal truffle lifestyle.</title>
        <authorList>
            <person name="Murat C."/>
            <person name="Payen T."/>
            <person name="Noel B."/>
            <person name="Kuo A."/>
            <person name="Morin E."/>
            <person name="Chen J."/>
            <person name="Kohler A."/>
            <person name="Krizsan K."/>
            <person name="Balestrini R."/>
            <person name="Da Silva C."/>
            <person name="Montanini B."/>
            <person name="Hainaut M."/>
            <person name="Levati E."/>
            <person name="Barry K.W."/>
            <person name="Belfiori B."/>
            <person name="Cichocki N."/>
            <person name="Clum A."/>
            <person name="Dockter R.B."/>
            <person name="Fauchery L."/>
            <person name="Guy J."/>
            <person name="Iotti M."/>
            <person name="Le Tacon F."/>
            <person name="Lindquist E.A."/>
            <person name="Lipzen A."/>
            <person name="Malagnac F."/>
            <person name="Mello A."/>
            <person name="Molinier V."/>
            <person name="Miyauchi S."/>
            <person name="Poulain J."/>
            <person name="Riccioni C."/>
            <person name="Rubini A."/>
            <person name="Sitrit Y."/>
            <person name="Splivallo R."/>
            <person name="Traeger S."/>
            <person name="Wang M."/>
            <person name="Zifcakova L."/>
            <person name="Wipf D."/>
            <person name="Zambonelli A."/>
            <person name="Paolocci F."/>
            <person name="Nowrousian M."/>
            <person name="Ottonello S."/>
            <person name="Baldrian P."/>
            <person name="Spatafora J.W."/>
            <person name="Henrissat B."/>
            <person name="Nagy L.G."/>
            <person name="Aury J.M."/>
            <person name="Wincker P."/>
            <person name="Grigoriev I.V."/>
            <person name="Bonfante P."/>
            <person name="Martin F.M."/>
        </authorList>
    </citation>
    <scope>NUCLEOTIDE SEQUENCE [LARGE SCALE GENOMIC DNA]</scope>
    <source>
        <strain evidence="1 2">ATCC MYA-4762</strain>
    </source>
</reference>